<evidence type="ECO:0000313" key="2">
    <source>
        <dbReference type="Proteomes" id="UP000814140"/>
    </source>
</evidence>
<reference evidence="1" key="1">
    <citation type="submission" date="2021-03" db="EMBL/GenBank/DDBJ databases">
        <authorList>
            <consortium name="DOE Joint Genome Institute"/>
            <person name="Ahrendt S."/>
            <person name="Looney B.P."/>
            <person name="Miyauchi S."/>
            <person name="Morin E."/>
            <person name="Drula E."/>
            <person name="Courty P.E."/>
            <person name="Chicoki N."/>
            <person name="Fauchery L."/>
            <person name="Kohler A."/>
            <person name="Kuo A."/>
            <person name="Labutti K."/>
            <person name="Pangilinan J."/>
            <person name="Lipzen A."/>
            <person name="Riley R."/>
            <person name="Andreopoulos W."/>
            <person name="He G."/>
            <person name="Johnson J."/>
            <person name="Barry K.W."/>
            <person name="Grigoriev I.V."/>
            <person name="Nagy L."/>
            <person name="Hibbett D."/>
            <person name="Henrissat B."/>
            <person name="Matheny P.B."/>
            <person name="Labbe J."/>
            <person name="Martin F."/>
        </authorList>
    </citation>
    <scope>NUCLEOTIDE SEQUENCE</scope>
    <source>
        <strain evidence="1">HHB10654</strain>
    </source>
</reference>
<dbReference type="Proteomes" id="UP000814140">
    <property type="component" value="Unassembled WGS sequence"/>
</dbReference>
<dbReference type="EMBL" id="MU277213">
    <property type="protein sequence ID" value="KAI0061277.1"/>
    <property type="molecule type" value="Genomic_DNA"/>
</dbReference>
<keyword evidence="2" id="KW-1185">Reference proteome</keyword>
<organism evidence="1 2">
    <name type="scientific">Artomyces pyxidatus</name>
    <dbReference type="NCBI Taxonomy" id="48021"/>
    <lineage>
        <taxon>Eukaryota</taxon>
        <taxon>Fungi</taxon>
        <taxon>Dikarya</taxon>
        <taxon>Basidiomycota</taxon>
        <taxon>Agaricomycotina</taxon>
        <taxon>Agaricomycetes</taxon>
        <taxon>Russulales</taxon>
        <taxon>Auriscalpiaceae</taxon>
        <taxon>Artomyces</taxon>
    </lineage>
</organism>
<protein>
    <submittedName>
        <fullName evidence="1">STE3-domain-containing protein</fullName>
    </submittedName>
</protein>
<name>A0ACB8SYL2_9AGAM</name>
<evidence type="ECO:0000313" key="1">
    <source>
        <dbReference type="EMBL" id="KAI0061277.1"/>
    </source>
</evidence>
<sequence>MYEPLTSGFSAFAFIGFVIPLIPLYWHIKAGNAATCMYIFWASLGCLNLFINSCVWNGNMRNLAPVWCDISTRIIIAENVAIPATTLCITRQIHILTNVASGTIVNKRREAHIDLSVSLGIPLLQVVLSYIVQGHRFNIVEDFGCWPAIDDVPPAYALMMCWPLIIALVSAFFVCATYHFFAHGRELASLLSIDRAHRGRYIRLTILASSDVFISIPVTLYDLRSNIKGVRPWISWKSVHSHFSAVDVTPASVWKKIPTAAASIEVTRWSTVLCAFMFFALFGTFSHEACERYWSAFQYARSRFGQLTSRATVSPETSERYVNLFKLVSSFPDGTASLSQNLHTNTVQHRSRSVRREASCRRHHWSPIRYI</sequence>
<proteinExistence type="predicted"/>
<gene>
    <name evidence="1" type="ORF">BV25DRAFT_1949252</name>
</gene>
<accession>A0ACB8SYL2</accession>
<comment type="caution">
    <text evidence="1">The sequence shown here is derived from an EMBL/GenBank/DDBJ whole genome shotgun (WGS) entry which is preliminary data.</text>
</comment>
<reference evidence="1" key="2">
    <citation type="journal article" date="2022" name="New Phytol.">
        <title>Evolutionary transition to the ectomycorrhizal habit in the genomes of a hyperdiverse lineage of mushroom-forming fungi.</title>
        <authorList>
            <person name="Looney B."/>
            <person name="Miyauchi S."/>
            <person name="Morin E."/>
            <person name="Drula E."/>
            <person name="Courty P.E."/>
            <person name="Kohler A."/>
            <person name="Kuo A."/>
            <person name="LaButti K."/>
            <person name="Pangilinan J."/>
            <person name="Lipzen A."/>
            <person name="Riley R."/>
            <person name="Andreopoulos W."/>
            <person name="He G."/>
            <person name="Johnson J."/>
            <person name="Nolan M."/>
            <person name="Tritt A."/>
            <person name="Barry K.W."/>
            <person name="Grigoriev I.V."/>
            <person name="Nagy L.G."/>
            <person name="Hibbett D."/>
            <person name="Henrissat B."/>
            <person name="Matheny P.B."/>
            <person name="Labbe J."/>
            <person name="Martin F.M."/>
        </authorList>
    </citation>
    <scope>NUCLEOTIDE SEQUENCE</scope>
    <source>
        <strain evidence="1">HHB10654</strain>
    </source>
</reference>